<reference evidence="3" key="2">
    <citation type="journal article" date="2020" name="mSystems">
        <title>Genome- and Community-Level Interaction Insights into Carbon Utilization and Element Cycling Functions of Hydrothermarchaeota in Hydrothermal Sediment.</title>
        <authorList>
            <person name="Zhou Z."/>
            <person name="Liu Y."/>
            <person name="Xu W."/>
            <person name="Pan J."/>
            <person name="Luo Z.H."/>
            <person name="Li M."/>
        </authorList>
    </citation>
    <scope>NUCLEOTIDE SEQUENCE [LARGE SCALE GENOMIC DNA]</scope>
    <source>
        <strain evidence="3">HyVt-185</strain>
        <strain evidence="4">HyVt-386</strain>
    </source>
</reference>
<keyword evidence="1" id="KW-0812">Transmembrane</keyword>
<reference evidence="5 6" key="1">
    <citation type="submission" date="2016-05" db="EMBL/GenBank/DDBJ databases">
        <title>Microbial consortia oxidize butane by reversing methanogenesis.</title>
        <authorList>
            <person name="Laso-Perez R."/>
            <person name="Richter M."/>
            <person name="Wegener G."/>
            <person name="Musat F."/>
        </authorList>
    </citation>
    <scope>NUCLEOTIDE SEQUENCE [LARGE SCALE GENOMIC DNA]</scope>
    <source>
        <strain evidence="5">BOX1</strain>
    </source>
</reference>
<evidence type="ECO:0000259" key="2">
    <source>
        <dbReference type="Pfam" id="PF26256"/>
    </source>
</evidence>
<organism evidence="5 6">
    <name type="scientific">Candidatus Syntropharchaeum butanivorans</name>
    <dbReference type="NCBI Taxonomy" id="1839936"/>
    <lineage>
        <taxon>Archaea</taxon>
        <taxon>Methanobacteriati</taxon>
        <taxon>Methanobacteriota</taxon>
        <taxon>Stenosarchaea group</taxon>
        <taxon>Methanomicrobia</taxon>
        <taxon>Methanosarcinales</taxon>
        <taxon>ANME-2 cluster</taxon>
        <taxon>Candidatus Syntropharchaeum</taxon>
    </lineage>
</organism>
<dbReference type="EMBL" id="DQZR01000227">
    <property type="protein sequence ID" value="HDM36650.1"/>
    <property type="molecule type" value="Genomic_DNA"/>
</dbReference>
<feature type="transmembrane region" description="Helical" evidence="1">
    <location>
        <begin position="44"/>
        <end position="64"/>
    </location>
</feature>
<keyword evidence="1" id="KW-0472">Membrane</keyword>
<evidence type="ECO:0000313" key="3">
    <source>
        <dbReference type="EMBL" id="HDM36650.1"/>
    </source>
</evidence>
<evidence type="ECO:0000313" key="6">
    <source>
        <dbReference type="Proteomes" id="UP000185779"/>
    </source>
</evidence>
<dbReference type="STRING" id="1839936.SBU_000394"/>
<evidence type="ECO:0000313" key="4">
    <source>
        <dbReference type="EMBL" id="HEC56652.1"/>
    </source>
</evidence>
<accession>A0A1F2P544</accession>
<proteinExistence type="predicted"/>
<dbReference type="InterPro" id="IPR058373">
    <property type="entry name" value="DUF8060"/>
</dbReference>
<dbReference type="AlphaFoldDB" id="A0A1F2P544"/>
<evidence type="ECO:0000313" key="5">
    <source>
        <dbReference type="EMBL" id="OFV66427.1"/>
    </source>
</evidence>
<comment type="caution">
    <text evidence="5">The sequence shown here is derived from an EMBL/GenBank/DDBJ whole genome shotgun (WGS) entry which is preliminary data.</text>
</comment>
<name>A0A1F2P544_9EURY</name>
<dbReference type="EMBL" id="LYOR01000002">
    <property type="protein sequence ID" value="OFV66427.1"/>
    <property type="molecule type" value="Genomic_DNA"/>
</dbReference>
<dbReference type="Proteomes" id="UP000885863">
    <property type="component" value="Unassembled WGS sequence"/>
</dbReference>
<keyword evidence="1" id="KW-1133">Transmembrane helix</keyword>
<dbReference type="Proteomes" id="UP000885936">
    <property type="component" value="Unassembled WGS sequence"/>
</dbReference>
<feature type="transmembrane region" description="Helical" evidence="1">
    <location>
        <begin position="12"/>
        <end position="32"/>
    </location>
</feature>
<dbReference type="Proteomes" id="UP000185779">
    <property type="component" value="Unassembled WGS sequence"/>
</dbReference>
<protein>
    <submittedName>
        <fullName evidence="5">Membrane protein</fullName>
    </submittedName>
</protein>
<sequence>MGDNLHRVLKFATAGILILLLLIATLTFYFSVIDVITRLFDYRYSSIVKAGFALSVIAVSWILLRQIVRMEE</sequence>
<feature type="domain" description="DUF8060" evidence="2">
    <location>
        <begin position="2"/>
        <end position="69"/>
    </location>
</feature>
<dbReference type="Pfam" id="PF26256">
    <property type="entry name" value="DUF8060"/>
    <property type="match status" value="1"/>
</dbReference>
<dbReference type="EMBL" id="DRIE01000033">
    <property type="protein sequence ID" value="HEC56652.1"/>
    <property type="molecule type" value="Genomic_DNA"/>
</dbReference>
<gene>
    <name evidence="3" type="ORF">ENG09_05325</name>
    <name evidence="4" type="ORF">ENI32_02020</name>
    <name evidence="5" type="ORF">SBU_000394</name>
</gene>
<keyword evidence="6" id="KW-1185">Reference proteome</keyword>
<evidence type="ECO:0000256" key="1">
    <source>
        <dbReference type="SAM" id="Phobius"/>
    </source>
</evidence>